<evidence type="ECO:0000256" key="1">
    <source>
        <dbReference type="SAM" id="SignalP"/>
    </source>
</evidence>
<gene>
    <name evidence="2" type="ORF">QEZ41_01625</name>
</gene>
<accession>A0ABT7SLC4</accession>
<sequence length="115" mass="13112">MSIRRILFSALLASVLFNSSVFAMDRDTLRQKYAEAKQSGLIGERQDGYLGIIKNQGDAAIIVERINNFRKKRYQEVSKESSLPLSEVEMRAGQRLYEKAEPGSFILINGKWVKK</sequence>
<evidence type="ECO:0000313" key="3">
    <source>
        <dbReference type="Proteomes" id="UP001241056"/>
    </source>
</evidence>
<dbReference type="Pfam" id="PF07027">
    <property type="entry name" value="DUF1318"/>
    <property type="match status" value="1"/>
</dbReference>
<dbReference type="EMBL" id="JAUCDY010000001">
    <property type="protein sequence ID" value="MDM7856983.1"/>
    <property type="molecule type" value="Genomic_DNA"/>
</dbReference>
<keyword evidence="1" id="KW-0732">Signal</keyword>
<name>A0ABT7SLC4_9GAMM</name>
<proteinExistence type="predicted"/>
<dbReference type="InterPro" id="IPR008309">
    <property type="entry name" value="YdbL"/>
</dbReference>
<evidence type="ECO:0000313" key="2">
    <source>
        <dbReference type="EMBL" id="MDM7856983.1"/>
    </source>
</evidence>
<protein>
    <submittedName>
        <fullName evidence="2">DUF1318 domain-containing protein</fullName>
    </submittedName>
</protein>
<reference evidence="2 3" key="1">
    <citation type="submission" date="2023-06" db="EMBL/GenBank/DDBJ databases">
        <title>Thiopseudomonas sp. CY1220 draft genome sequence.</title>
        <authorList>
            <person name="Zhao G."/>
            <person name="An M."/>
        </authorList>
    </citation>
    <scope>NUCLEOTIDE SEQUENCE [LARGE SCALE GENOMIC DNA]</scope>
    <source>
        <strain evidence="2 3">CY1220</strain>
    </source>
</reference>
<dbReference type="PIRSF" id="PIRSF025560">
    <property type="entry name" value="UCP025560"/>
    <property type="match status" value="1"/>
</dbReference>
<feature type="signal peptide" evidence="1">
    <location>
        <begin position="1"/>
        <end position="23"/>
    </location>
</feature>
<organism evidence="2 3">
    <name type="scientific">Thiopseudomonas acetoxidans</name>
    <dbReference type="NCBI Taxonomy" id="3041622"/>
    <lineage>
        <taxon>Bacteria</taxon>
        <taxon>Pseudomonadati</taxon>
        <taxon>Pseudomonadota</taxon>
        <taxon>Gammaproteobacteria</taxon>
        <taxon>Pseudomonadales</taxon>
        <taxon>Pseudomonadaceae</taxon>
        <taxon>Thiopseudomonas</taxon>
    </lineage>
</organism>
<comment type="caution">
    <text evidence="2">The sequence shown here is derived from an EMBL/GenBank/DDBJ whole genome shotgun (WGS) entry which is preliminary data.</text>
</comment>
<dbReference type="Proteomes" id="UP001241056">
    <property type="component" value="Unassembled WGS sequence"/>
</dbReference>
<dbReference type="RefSeq" id="WP_289409608.1">
    <property type="nucleotide sequence ID" value="NZ_JAUCDY010000001.1"/>
</dbReference>
<feature type="chain" id="PRO_5047099232" evidence="1">
    <location>
        <begin position="24"/>
        <end position="115"/>
    </location>
</feature>
<keyword evidence="3" id="KW-1185">Reference proteome</keyword>